<dbReference type="Proteomes" id="UP001551675">
    <property type="component" value="Unassembled WGS sequence"/>
</dbReference>
<protein>
    <submittedName>
        <fullName evidence="1">Uncharacterized protein</fullName>
    </submittedName>
</protein>
<gene>
    <name evidence="1" type="ORF">AB0I59_16505</name>
</gene>
<reference evidence="1 2" key="1">
    <citation type="submission" date="2024-06" db="EMBL/GenBank/DDBJ databases">
        <title>The Natural Products Discovery Center: Release of the First 8490 Sequenced Strains for Exploring Actinobacteria Biosynthetic Diversity.</title>
        <authorList>
            <person name="Kalkreuter E."/>
            <person name="Kautsar S.A."/>
            <person name="Yang D."/>
            <person name="Bader C.D."/>
            <person name="Teijaro C.N."/>
            <person name="Fluegel L."/>
            <person name="Davis C.M."/>
            <person name="Simpson J.R."/>
            <person name="Lauterbach L."/>
            <person name="Steele A.D."/>
            <person name="Gui C."/>
            <person name="Meng S."/>
            <person name="Li G."/>
            <person name="Viehrig K."/>
            <person name="Ye F."/>
            <person name="Su P."/>
            <person name="Kiefer A.F."/>
            <person name="Nichols A."/>
            <person name="Cepeda A.J."/>
            <person name="Yan W."/>
            <person name="Fan B."/>
            <person name="Jiang Y."/>
            <person name="Adhikari A."/>
            <person name="Zheng C.-J."/>
            <person name="Schuster L."/>
            <person name="Cowan T.M."/>
            <person name="Smanski M.J."/>
            <person name="Chevrette M.G."/>
            <person name="De Carvalho L.P.S."/>
            <person name="Shen B."/>
        </authorList>
    </citation>
    <scope>NUCLEOTIDE SEQUENCE [LARGE SCALE GENOMIC DNA]</scope>
    <source>
        <strain evidence="1 2">NPDC050100</strain>
    </source>
</reference>
<accession>A0ABV3GF26</accession>
<organism evidence="1 2">
    <name type="scientific">Microtetraspora glauca</name>
    <dbReference type="NCBI Taxonomy" id="1996"/>
    <lineage>
        <taxon>Bacteria</taxon>
        <taxon>Bacillati</taxon>
        <taxon>Actinomycetota</taxon>
        <taxon>Actinomycetes</taxon>
        <taxon>Streptosporangiales</taxon>
        <taxon>Streptosporangiaceae</taxon>
        <taxon>Microtetraspora</taxon>
    </lineage>
</organism>
<name>A0ABV3GF26_MICGL</name>
<keyword evidence="2" id="KW-1185">Reference proteome</keyword>
<dbReference type="RefSeq" id="WP_358133559.1">
    <property type="nucleotide sequence ID" value="NZ_JBFALK010000008.1"/>
</dbReference>
<evidence type="ECO:0000313" key="2">
    <source>
        <dbReference type="Proteomes" id="UP001551675"/>
    </source>
</evidence>
<dbReference type="Gene3D" id="3.40.50.300">
    <property type="entry name" value="P-loop containing nucleotide triphosphate hydrolases"/>
    <property type="match status" value="1"/>
</dbReference>
<proteinExistence type="predicted"/>
<dbReference type="PANTHER" id="PTHR34704">
    <property type="entry name" value="ATPASE"/>
    <property type="match status" value="1"/>
</dbReference>
<dbReference type="EMBL" id="JBFALK010000008">
    <property type="protein sequence ID" value="MEV0970240.1"/>
    <property type="molecule type" value="Genomic_DNA"/>
</dbReference>
<dbReference type="SUPFAM" id="SSF52540">
    <property type="entry name" value="P-loop containing nucleoside triphosphate hydrolases"/>
    <property type="match status" value="1"/>
</dbReference>
<sequence>MATFCTELQESSLPPDSGNVVRVSNGSWPDAFRVLASTLPSTPSIIVMDKMPWLAEQDDLFDGALQTAWDRLLSMKPVLLLLLGSDLHMMERLTAYDRPFYGRADTMVLGPLNPAETADAVGSSTGWRRRSRCSPWISRCPPSRENRPCTGSPTTTCECIWASSVPPPIIPAGVVQTWHSAWFNDDGPAFAAARWNPSYATR</sequence>
<dbReference type="PANTHER" id="PTHR34704:SF1">
    <property type="entry name" value="ATPASE"/>
    <property type="match status" value="1"/>
</dbReference>
<evidence type="ECO:0000313" key="1">
    <source>
        <dbReference type="EMBL" id="MEV0970240.1"/>
    </source>
</evidence>
<dbReference type="InterPro" id="IPR027417">
    <property type="entry name" value="P-loop_NTPase"/>
</dbReference>
<comment type="caution">
    <text evidence="1">The sequence shown here is derived from an EMBL/GenBank/DDBJ whole genome shotgun (WGS) entry which is preliminary data.</text>
</comment>